<evidence type="ECO:0000256" key="15">
    <source>
        <dbReference type="ARBA" id="ARBA00022842"/>
    </source>
</evidence>
<feature type="region of interest" description="Disordered" evidence="21">
    <location>
        <begin position="672"/>
        <end position="695"/>
    </location>
</feature>
<dbReference type="EMBL" id="KM983308">
    <property type="protein sequence ID" value="ALB75314.1"/>
    <property type="molecule type" value="mRNA"/>
</dbReference>
<dbReference type="InterPro" id="IPR011993">
    <property type="entry name" value="PH-like_dom_sf"/>
</dbReference>
<evidence type="ECO:0000256" key="14">
    <source>
        <dbReference type="ARBA" id="ARBA00022840"/>
    </source>
</evidence>
<dbReference type="InterPro" id="IPR002219">
    <property type="entry name" value="PKC_DAG/PE"/>
</dbReference>
<dbReference type="GO" id="GO:0000281">
    <property type="term" value="P:mitotic cytokinesis"/>
    <property type="evidence" value="ECO:0007669"/>
    <property type="project" value="TreeGrafter"/>
</dbReference>
<keyword evidence="12 26" id="KW-0418">Kinase</keyword>
<dbReference type="GO" id="GO:0007266">
    <property type="term" value="P:Rho protein signal transduction"/>
    <property type="evidence" value="ECO:0007669"/>
    <property type="project" value="UniProtKB-UniRule"/>
</dbReference>
<dbReference type="PROSITE" id="PS50081">
    <property type="entry name" value="ZF_DAG_PE_2"/>
    <property type="match status" value="1"/>
</dbReference>
<evidence type="ECO:0000256" key="5">
    <source>
        <dbReference type="ARBA" id="ARBA00022490"/>
    </source>
</evidence>
<dbReference type="InterPro" id="IPR015008">
    <property type="entry name" value="ROCK_Rho-bd_dom"/>
</dbReference>
<dbReference type="GO" id="GO:0031267">
    <property type="term" value="F:small GTPase binding"/>
    <property type="evidence" value="ECO:0007669"/>
    <property type="project" value="InterPro"/>
</dbReference>
<keyword evidence="9" id="KW-0479">Metal-binding</keyword>
<evidence type="ECO:0000256" key="1">
    <source>
        <dbReference type="ARBA" id="ARBA00001946"/>
    </source>
</evidence>
<name>A0A0U2GU39_EPHMU</name>
<dbReference type="InterPro" id="IPR000719">
    <property type="entry name" value="Prot_kinase_dom"/>
</dbReference>
<dbReference type="GO" id="GO:0005737">
    <property type="term" value="C:cytoplasm"/>
    <property type="evidence" value="ECO:0007669"/>
    <property type="project" value="TreeGrafter"/>
</dbReference>
<keyword evidence="8" id="KW-0808">Transferase</keyword>
<feature type="binding site" evidence="19">
    <location>
        <position position="105"/>
    </location>
    <ligand>
        <name>ATP</name>
        <dbReference type="ChEBI" id="CHEBI:30616"/>
    </ligand>
</feature>
<feature type="compositionally biased region" description="Polar residues" evidence="21">
    <location>
        <begin position="1321"/>
        <end position="1337"/>
    </location>
</feature>
<sequence>MSTTSDLESRFAYLEQQIRDPKSKLNVEGLLDAVTAIYTDCSTTSLQRNRNLDTFRFRYEPAVRDAQGHRLSADDFKLLKVIGRGAFGEVHLVRMKHNRKVYAMKLLSKLEMIKRSDSAFYWEERDIMAYAGSDWIVELHYAFQDASYLYMVMDYMPGGDMVNLMSRYAMPEDWAKFYCAELVLAVEAIHSMGYVHRDIKPDNMLLDLKGHLKLADFGTCMKMDGSGKVRSDTAVGTPDYISPEVLKSQGGQGYYGKECDWWSVGVVLYEMLVGDTPFYAESVIGTYSKIMDHKKSLHFSEDVLLSVKAKDIITKLLETGDVRLGRNGAAEVKAHPFFKQDDWAWTNIRQCMAPVTPELKSDEDTQYFDEIEEDREKPDGFPKSKEFTGNHLPFVGFTFSKGRRLLDGAADGGSADSKQLSEKLEKTELLKVQLEEQLLHEKETKEEMERNYKALEKRLNQLVGDFEAESDKRKQKENDLLELQSQLSKTKVECKEAMRKCAEEENMRKSLEEKLLVAPKGEGLDELKRQLAAKEDEVAKLVSASQGLKQELLKCQASEEQVYKASQQERAALQDQLLSARFEGDKERKCKQELEGRVADLSRVVQERGDEVVALTAKLTEAYEETQRAKKSLNQLEKDKASMELSLKSISTRHEELSKDYERAVEQVKEKMYSSSTDNARVAELQSKLDRESTTREEAVSRAETAEHQCSMLGLDLKTTHAELQQLKQELAETQLKLQNEMRRRQQSETDVKRQQDKLLDESINREQALKQQLAELMTDKQRLEDTIYRLKTETMNKNTALKEIREQLEQEKQAVTQLRNQQRDVARDAPDARDAAQLRQSLDIVNAKLEKSLLAKSMADAKIADFEREKSMIELEIKELLARHRTEVTERMARAAQIEDRLMMAESKLAQKNQENEELSLQLEERCKKLDDADEQIKKLKLNYESEKLKKTETITKLEQILFARATARSGGGGGGKNEPQRQDREIRKLRGELQRETENYQKMVNKYNKELEDVQQKIQEEQESRQELQMKLVQSEQQLRQLQVSLSAASGNGANLSGELQESSPIIPILERDTCQMEIPQGHNPRKNGWKEVFVVMSYQTKKLMIYNSPNMEEAPITTLEFSQLYTVTTMKPGEHETYRVKQSDVSKILLLSYVTSVEEDESKSQPTTIPEKEGTVSVRGHQFVETTFHSANCDVCNKHLPKTGWWKGEVSYECQRCHLKCHKEHVDKAESSMQACVGGEQNTKKLFLLVRNERDRERWLSNLSSITLAGGELSAGIVPPSVTATSPTGVVSNAIATDPKRVGSIRNPPNAIPGRPTSGANSGGNTPTRTSSVSGHRLSGAPPQAAGKFSSLSGTSGQKYKSTLDQIRSVDSDARSQ</sequence>
<evidence type="ECO:0000256" key="11">
    <source>
        <dbReference type="ARBA" id="ARBA00022771"/>
    </source>
</evidence>
<dbReference type="Pfam" id="PF00069">
    <property type="entry name" value="Pkinase"/>
    <property type="match status" value="1"/>
</dbReference>
<feature type="domain" description="AGC-kinase C-terminal" evidence="24">
    <location>
        <begin position="339"/>
        <end position="409"/>
    </location>
</feature>
<dbReference type="InterPro" id="IPR046349">
    <property type="entry name" value="C1-like_sf"/>
</dbReference>
<feature type="domain" description="Phorbol-ester/DAG-type" evidence="23">
    <location>
        <begin position="1183"/>
        <end position="1239"/>
    </location>
</feature>
<evidence type="ECO:0000256" key="13">
    <source>
        <dbReference type="ARBA" id="ARBA00022833"/>
    </source>
</evidence>
<dbReference type="Gene3D" id="3.30.200.20">
    <property type="entry name" value="Phosphorylase Kinase, domain 1"/>
    <property type="match status" value="1"/>
</dbReference>
<organism evidence="26">
    <name type="scientific">Ephydatia muelleri</name>
    <name type="common">Mueller's freshwater sponge</name>
    <name type="synonym">Spongilla muelleri</name>
    <dbReference type="NCBI Taxonomy" id="6052"/>
    <lineage>
        <taxon>Eukaryota</taxon>
        <taxon>Metazoa</taxon>
        <taxon>Porifera</taxon>
        <taxon>Demospongiae</taxon>
        <taxon>Heteroscleromorpha</taxon>
        <taxon>Spongillida</taxon>
        <taxon>Spongillidae</taxon>
        <taxon>Ephydatia</taxon>
    </lineage>
</organism>
<keyword evidence="10 19" id="KW-0547">Nucleotide-binding</keyword>
<dbReference type="GO" id="GO:0005856">
    <property type="term" value="C:cytoskeleton"/>
    <property type="evidence" value="ECO:0007669"/>
    <property type="project" value="UniProtKB-SubCell"/>
</dbReference>
<evidence type="ECO:0000256" key="8">
    <source>
        <dbReference type="ARBA" id="ARBA00022679"/>
    </source>
</evidence>
<evidence type="ECO:0000256" key="2">
    <source>
        <dbReference type="ARBA" id="ARBA00004245"/>
    </source>
</evidence>
<evidence type="ECO:0000256" key="9">
    <source>
        <dbReference type="ARBA" id="ARBA00022723"/>
    </source>
</evidence>
<keyword evidence="14 19" id="KW-0067">ATP-binding</keyword>
<feature type="coiled-coil region" evidence="20">
    <location>
        <begin position="864"/>
        <end position="951"/>
    </location>
</feature>
<evidence type="ECO:0000256" key="10">
    <source>
        <dbReference type="ARBA" id="ARBA00022741"/>
    </source>
</evidence>
<feature type="compositionally biased region" description="Basic and acidic residues" evidence="21">
    <location>
        <begin position="1371"/>
        <end position="1380"/>
    </location>
</feature>
<evidence type="ECO:0000256" key="21">
    <source>
        <dbReference type="SAM" id="MobiDB-lite"/>
    </source>
</evidence>
<accession>A0A0U2GU39</accession>
<evidence type="ECO:0000259" key="24">
    <source>
        <dbReference type="PROSITE" id="PS51285"/>
    </source>
</evidence>
<dbReference type="GO" id="GO:0005524">
    <property type="term" value="F:ATP binding"/>
    <property type="evidence" value="ECO:0007669"/>
    <property type="project" value="UniProtKB-UniRule"/>
</dbReference>
<dbReference type="InterPro" id="IPR000961">
    <property type="entry name" value="AGC-kinase_C"/>
</dbReference>
<dbReference type="GO" id="GO:0030866">
    <property type="term" value="P:cortical actin cytoskeleton organization"/>
    <property type="evidence" value="ECO:0007669"/>
    <property type="project" value="TreeGrafter"/>
</dbReference>
<dbReference type="InterPro" id="IPR008271">
    <property type="entry name" value="Ser/Thr_kinase_AS"/>
</dbReference>
<dbReference type="PROSITE" id="PS51285">
    <property type="entry name" value="AGC_KINASE_CTER"/>
    <property type="match status" value="1"/>
</dbReference>
<keyword evidence="16 18" id="KW-0175">Coiled coil</keyword>
<dbReference type="FunFam" id="3.30.200.20:FF:000017">
    <property type="entry name" value="Non-specific serine/threonine protein kinase"/>
    <property type="match status" value="1"/>
</dbReference>
<dbReference type="SMART" id="SM00109">
    <property type="entry name" value="C1"/>
    <property type="match status" value="1"/>
</dbReference>
<dbReference type="CDD" id="cd20813">
    <property type="entry name" value="C1_ROCK"/>
    <property type="match status" value="1"/>
</dbReference>
<reference evidence="26" key="1">
    <citation type="submission" date="2014-10" db="EMBL/GenBank/DDBJ databases">
        <title>The Rho/Rock Pathway Is a Key Ancestral Toolkit Involved in Morphogenesis and Cell Proliferation.</title>
        <authorList>
            <person name="Schenkelaars Q."/>
            <person name="Fierro-Constain L."/>
            <person name="Renard E."/>
            <person name="Borchiellini C."/>
            <person name="Hill A.L."/>
        </authorList>
    </citation>
    <scope>NUCLEOTIDE SEQUENCE</scope>
</reference>
<feature type="domain" description="RhoBD" evidence="25">
    <location>
        <begin position="907"/>
        <end position="968"/>
    </location>
</feature>
<feature type="region of interest" description="Disordered" evidence="21">
    <location>
        <begin position="1299"/>
        <end position="1380"/>
    </location>
</feature>
<evidence type="ECO:0000259" key="23">
    <source>
        <dbReference type="PROSITE" id="PS50081"/>
    </source>
</evidence>
<keyword evidence="6" id="KW-0723">Serine/threonine-protein kinase</keyword>
<keyword evidence="17" id="KW-0206">Cytoskeleton</keyword>
<dbReference type="GO" id="GO:0008270">
    <property type="term" value="F:zinc ion binding"/>
    <property type="evidence" value="ECO:0007669"/>
    <property type="project" value="UniProtKB-KW"/>
</dbReference>
<dbReference type="SUPFAM" id="SSF56112">
    <property type="entry name" value="Protein kinase-like (PK-like)"/>
    <property type="match status" value="1"/>
</dbReference>
<feature type="compositionally biased region" description="Polar residues" evidence="21">
    <location>
        <begin position="1353"/>
        <end position="1369"/>
    </location>
</feature>
<evidence type="ECO:0000256" key="4">
    <source>
        <dbReference type="ARBA" id="ARBA00012513"/>
    </source>
</evidence>
<keyword evidence="13" id="KW-0862">Zinc</keyword>
<evidence type="ECO:0000256" key="20">
    <source>
        <dbReference type="SAM" id="Coils"/>
    </source>
</evidence>
<keyword evidence="11" id="KW-0863">Zinc-finger</keyword>
<dbReference type="PROSITE" id="PS51859">
    <property type="entry name" value="RHO_BD"/>
    <property type="match status" value="1"/>
</dbReference>
<dbReference type="PROSITE" id="PS50011">
    <property type="entry name" value="PROTEIN_KINASE_DOM"/>
    <property type="match status" value="1"/>
</dbReference>
<keyword evidence="5" id="KW-0963">Cytoplasm</keyword>
<evidence type="ECO:0000259" key="22">
    <source>
        <dbReference type="PROSITE" id="PS50011"/>
    </source>
</evidence>
<evidence type="ECO:0000256" key="18">
    <source>
        <dbReference type="PROSITE-ProRule" id="PRU01206"/>
    </source>
</evidence>
<evidence type="ECO:0000313" key="26">
    <source>
        <dbReference type="EMBL" id="ALB75314.1"/>
    </source>
</evidence>
<evidence type="ECO:0000256" key="17">
    <source>
        <dbReference type="ARBA" id="ARBA00023212"/>
    </source>
</evidence>
<dbReference type="SMART" id="SM00220">
    <property type="entry name" value="S_TKc"/>
    <property type="match status" value="1"/>
</dbReference>
<dbReference type="SUPFAM" id="SSF57889">
    <property type="entry name" value="Cysteine-rich domain"/>
    <property type="match status" value="1"/>
</dbReference>
<evidence type="ECO:0000256" key="19">
    <source>
        <dbReference type="PROSITE-ProRule" id="PRU10141"/>
    </source>
</evidence>
<dbReference type="GO" id="GO:0031032">
    <property type="term" value="P:actomyosin structure organization"/>
    <property type="evidence" value="ECO:0007669"/>
    <property type="project" value="TreeGrafter"/>
</dbReference>
<dbReference type="Gene3D" id="3.30.60.20">
    <property type="match status" value="1"/>
</dbReference>
<dbReference type="EC" id="2.7.11.1" evidence="4"/>
<dbReference type="PROSITE" id="PS00108">
    <property type="entry name" value="PROTEIN_KINASE_ST"/>
    <property type="match status" value="1"/>
</dbReference>
<dbReference type="InterPro" id="IPR050839">
    <property type="entry name" value="Rho-assoc_Ser/Thr_Kinase"/>
</dbReference>
<comment type="similarity">
    <text evidence="3">Belongs to the protein kinase superfamily. AGC Ser/Thr protein kinase family.</text>
</comment>
<dbReference type="GO" id="GO:1901888">
    <property type="term" value="P:regulation of cell junction assembly"/>
    <property type="evidence" value="ECO:0007669"/>
    <property type="project" value="TreeGrafter"/>
</dbReference>
<comment type="subcellular location">
    <subcellularLocation>
        <location evidence="2">Cytoplasm</location>
        <location evidence="2">Cytoskeleton</location>
    </subcellularLocation>
</comment>
<dbReference type="Gene3D" id="2.30.29.30">
    <property type="entry name" value="Pleckstrin-homology domain (PH domain)/Phosphotyrosine-binding domain (PTB)"/>
    <property type="match status" value="1"/>
</dbReference>
<evidence type="ECO:0000256" key="12">
    <source>
        <dbReference type="ARBA" id="ARBA00022777"/>
    </source>
</evidence>
<dbReference type="PANTHER" id="PTHR22988:SF73">
    <property type="entry name" value="RHO-ASSOCIATED PROTEIN KINASE"/>
    <property type="match status" value="1"/>
</dbReference>
<feature type="coiled-coil region" evidence="20">
    <location>
        <begin position="988"/>
        <end position="1047"/>
    </location>
</feature>
<comment type="cofactor">
    <cofactor evidence="1">
        <name>Mg(2+)</name>
        <dbReference type="ChEBI" id="CHEBI:18420"/>
    </cofactor>
</comment>
<dbReference type="PROSITE" id="PS00107">
    <property type="entry name" value="PROTEIN_KINASE_ATP"/>
    <property type="match status" value="1"/>
</dbReference>
<dbReference type="FunFam" id="1.10.510.10:FF:000047">
    <property type="entry name" value="Rho-associated protein kinase 1"/>
    <property type="match status" value="1"/>
</dbReference>
<keyword evidence="15" id="KW-0460">Magnesium</keyword>
<evidence type="ECO:0000256" key="6">
    <source>
        <dbReference type="ARBA" id="ARBA00022527"/>
    </source>
</evidence>
<dbReference type="PANTHER" id="PTHR22988">
    <property type="entry name" value="MYOTONIC DYSTROPHY S/T KINASE-RELATED"/>
    <property type="match status" value="1"/>
</dbReference>
<feature type="domain" description="Protein kinase" evidence="22">
    <location>
        <begin position="76"/>
        <end position="338"/>
    </location>
</feature>
<dbReference type="Gene3D" id="1.10.510.10">
    <property type="entry name" value="Transferase(Phosphotransferase) domain 1"/>
    <property type="match status" value="1"/>
</dbReference>
<dbReference type="GO" id="GO:0072518">
    <property type="term" value="F:Rho-dependent protein serine/threonine kinase activity"/>
    <property type="evidence" value="ECO:0007669"/>
    <property type="project" value="TreeGrafter"/>
</dbReference>
<dbReference type="SMART" id="SM00133">
    <property type="entry name" value="S_TK_X"/>
    <property type="match status" value="1"/>
</dbReference>
<evidence type="ECO:0000256" key="3">
    <source>
        <dbReference type="ARBA" id="ARBA00009903"/>
    </source>
</evidence>
<dbReference type="InterPro" id="IPR017441">
    <property type="entry name" value="Protein_kinase_ATP_BS"/>
</dbReference>
<dbReference type="GO" id="GO:0048598">
    <property type="term" value="P:embryonic morphogenesis"/>
    <property type="evidence" value="ECO:0007669"/>
    <property type="project" value="TreeGrafter"/>
</dbReference>
<protein>
    <recommendedName>
        <fullName evidence="4">non-specific serine/threonine protein kinase</fullName>
        <ecNumber evidence="4">2.7.11.1</ecNumber>
    </recommendedName>
</protein>
<evidence type="ECO:0000256" key="16">
    <source>
        <dbReference type="ARBA" id="ARBA00023054"/>
    </source>
</evidence>
<evidence type="ECO:0000259" key="25">
    <source>
        <dbReference type="PROSITE" id="PS51859"/>
    </source>
</evidence>
<evidence type="ECO:0000256" key="7">
    <source>
        <dbReference type="ARBA" id="ARBA00022553"/>
    </source>
</evidence>
<dbReference type="InterPro" id="IPR011009">
    <property type="entry name" value="Kinase-like_dom_sf"/>
</dbReference>
<feature type="coiled-coil region" evidence="20">
    <location>
        <begin position="417"/>
        <end position="551"/>
    </location>
</feature>
<keyword evidence="7" id="KW-0597">Phosphoprotein</keyword>
<feature type="region of interest" description="Disordered" evidence="21">
    <location>
        <begin position="967"/>
        <end position="986"/>
    </location>
</feature>
<proteinExistence type="evidence at transcript level"/>